<evidence type="ECO:0000256" key="3">
    <source>
        <dbReference type="ARBA" id="ARBA00023136"/>
    </source>
</evidence>
<proteinExistence type="predicted"/>
<feature type="domain" description="C2" evidence="5">
    <location>
        <begin position="1630"/>
        <end position="1752"/>
    </location>
</feature>
<feature type="compositionally biased region" description="Polar residues" evidence="4">
    <location>
        <begin position="1186"/>
        <end position="1201"/>
    </location>
</feature>
<feature type="compositionally biased region" description="Polar residues" evidence="4">
    <location>
        <begin position="124"/>
        <end position="141"/>
    </location>
</feature>
<feature type="compositionally biased region" description="Low complexity" evidence="4">
    <location>
        <begin position="1466"/>
        <end position="1476"/>
    </location>
</feature>
<feature type="compositionally biased region" description="Low complexity" evidence="4">
    <location>
        <begin position="2003"/>
        <end position="2024"/>
    </location>
</feature>
<dbReference type="EMBL" id="JBHFQA010000016">
    <property type="protein sequence ID" value="KAL2085115.1"/>
    <property type="molecule type" value="Genomic_DNA"/>
</dbReference>
<gene>
    <name evidence="6" type="ORF">ACEWY4_018435</name>
</gene>
<name>A0ABD1JD63_9TELE</name>
<feature type="compositionally biased region" description="Basic and acidic residues" evidence="4">
    <location>
        <begin position="1349"/>
        <end position="1370"/>
    </location>
</feature>
<feature type="compositionally biased region" description="Polar residues" evidence="4">
    <location>
        <begin position="492"/>
        <end position="502"/>
    </location>
</feature>
<feature type="compositionally biased region" description="Acidic residues" evidence="4">
    <location>
        <begin position="531"/>
        <end position="547"/>
    </location>
</feature>
<evidence type="ECO:0000256" key="2">
    <source>
        <dbReference type="ARBA" id="ARBA00022737"/>
    </source>
</evidence>
<feature type="region of interest" description="Disordered" evidence="4">
    <location>
        <begin position="43"/>
        <end position="620"/>
    </location>
</feature>
<feature type="compositionally biased region" description="Basic and acidic residues" evidence="4">
    <location>
        <begin position="431"/>
        <end position="453"/>
    </location>
</feature>
<feature type="compositionally biased region" description="Basic and acidic residues" evidence="4">
    <location>
        <begin position="1166"/>
        <end position="1180"/>
    </location>
</feature>
<dbReference type="FunFam" id="2.60.40.150:FF:000006">
    <property type="entry name" value="Synaptotagmin-like 5, isoform CRA_a"/>
    <property type="match status" value="1"/>
</dbReference>
<dbReference type="InterPro" id="IPR035892">
    <property type="entry name" value="C2_domain_sf"/>
</dbReference>
<feature type="region of interest" description="Disordered" evidence="4">
    <location>
        <begin position="1568"/>
        <end position="1588"/>
    </location>
</feature>
<dbReference type="SMART" id="SM00239">
    <property type="entry name" value="C2"/>
    <property type="match status" value="1"/>
</dbReference>
<organism evidence="6 7">
    <name type="scientific">Coilia grayii</name>
    <name type="common">Gray's grenadier anchovy</name>
    <dbReference type="NCBI Taxonomy" id="363190"/>
    <lineage>
        <taxon>Eukaryota</taxon>
        <taxon>Metazoa</taxon>
        <taxon>Chordata</taxon>
        <taxon>Craniata</taxon>
        <taxon>Vertebrata</taxon>
        <taxon>Euteleostomi</taxon>
        <taxon>Actinopterygii</taxon>
        <taxon>Neopterygii</taxon>
        <taxon>Teleostei</taxon>
        <taxon>Clupei</taxon>
        <taxon>Clupeiformes</taxon>
        <taxon>Clupeoidei</taxon>
        <taxon>Engraulidae</taxon>
        <taxon>Coilinae</taxon>
        <taxon>Coilia</taxon>
    </lineage>
</organism>
<feature type="compositionally biased region" description="Basic and acidic residues" evidence="4">
    <location>
        <begin position="566"/>
        <end position="578"/>
    </location>
</feature>
<dbReference type="Gene3D" id="6.10.250.3000">
    <property type="match status" value="1"/>
</dbReference>
<accession>A0ABD1JD63</accession>
<feature type="region of interest" description="Disordered" evidence="4">
    <location>
        <begin position="1436"/>
        <end position="1491"/>
    </location>
</feature>
<feature type="compositionally biased region" description="Basic residues" evidence="4">
    <location>
        <begin position="167"/>
        <end position="178"/>
    </location>
</feature>
<feature type="compositionally biased region" description="Polar residues" evidence="4">
    <location>
        <begin position="518"/>
        <end position="530"/>
    </location>
</feature>
<comment type="subcellular location">
    <subcellularLocation>
        <location evidence="1">Membrane</location>
    </subcellularLocation>
</comment>
<dbReference type="Pfam" id="PF00168">
    <property type="entry name" value="C2"/>
    <property type="match status" value="1"/>
</dbReference>
<feature type="compositionally biased region" description="Polar residues" evidence="4">
    <location>
        <begin position="821"/>
        <end position="840"/>
    </location>
</feature>
<feature type="compositionally biased region" description="Basic and acidic residues" evidence="4">
    <location>
        <begin position="319"/>
        <end position="344"/>
    </location>
</feature>
<evidence type="ECO:0000256" key="4">
    <source>
        <dbReference type="SAM" id="MobiDB-lite"/>
    </source>
</evidence>
<dbReference type="InterPro" id="IPR000008">
    <property type="entry name" value="C2_dom"/>
</dbReference>
<dbReference type="PANTHER" id="PTHR45716">
    <property type="entry name" value="BITESIZE, ISOFORM I"/>
    <property type="match status" value="1"/>
</dbReference>
<feature type="compositionally biased region" description="Polar residues" evidence="4">
    <location>
        <begin position="364"/>
        <end position="375"/>
    </location>
</feature>
<feature type="region of interest" description="Disordered" evidence="4">
    <location>
        <begin position="1073"/>
        <end position="1094"/>
    </location>
</feature>
<dbReference type="PROSITE" id="PS50004">
    <property type="entry name" value="C2"/>
    <property type="match status" value="1"/>
</dbReference>
<feature type="compositionally biased region" description="Basic and acidic residues" evidence="4">
    <location>
        <begin position="218"/>
        <end position="252"/>
    </location>
</feature>
<feature type="compositionally biased region" description="Polar residues" evidence="4">
    <location>
        <begin position="1283"/>
        <end position="1296"/>
    </location>
</feature>
<feature type="compositionally biased region" description="Low complexity" evidence="4">
    <location>
        <begin position="182"/>
        <end position="199"/>
    </location>
</feature>
<dbReference type="Proteomes" id="UP001591681">
    <property type="component" value="Unassembled WGS sequence"/>
</dbReference>
<dbReference type="GO" id="GO:0016020">
    <property type="term" value="C:membrane"/>
    <property type="evidence" value="ECO:0007669"/>
    <property type="project" value="UniProtKB-SubCell"/>
</dbReference>
<dbReference type="Gene3D" id="2.60.40.150">
    <property type="entry name" value="C2 domain"/>
    <property type="match status" value="1"/>
</dbReference>
<feature type="compositionally biased region" description="Low complexity" evidence="4">
    <location>
        <begin position="1579"/>
        <end position="1588"/>
    </location>
</feature>
<keyword evidence="7" id="KW-1185">Reference proteome</keyword>
<feature type="compositionally biased region" description="Basic and acidic residues" evidence="4">
    <location>
        <begin position="461"/>
        <end position="471"/>
    </location>
</feature>
<evidence type="ECO:0000313" key="7">
    <source>
        <dbReference type="Proteomes" id="UP001591681"/>
    </source>
</evidence>
<feature type="compositionally biased region" description="Basic and acidic residues" evidence="4">
    <location>
        <begin position="285"/>
        <end position="295"/>
    </location>
</feature>
<feature type="compositionally biased region" description="Polar residues" evidence="4">
    <location>
        <begin position="1032"/>
        <end position="1044"/>
    </location>
</feature>
<feature type="region of interest" description="Disordered" evidence="4">
    <location>
        <begin position="1315"/>
        <end position="1376"/>
    </location>
</feature>
<keyword evidence="3" id="KW-0472">Membrane</keyword>
<feature type="region of interest" description="Disordered" evidence="4">
    <location>
        <begin position="651"/>
        <end position="735"/>
    </location>
</feature>
<comment type="caution">
    <text evidence="6">The sequence shown here is derived from an EMBL/GenBank/DDBJ whole genome shotgun (WGS) entry which is preliminary data.</text>
</comment>
<feature type="region of interest" description="Disordered" evidence="4">
    <location>
        <begin position="2003"/>
        <end position="2041"/>
    </location>
</feature>
<dbReference type="CDD" id="cd08393">
    <property type="entry name" value="C2A_SLP-1_2"/>
    <property type="match status" value="1"/>
</dbReference>
<feature type="region of interest" description="Disordered" evidence="4">
    <location>
        <begin position="1154"/>
        <end position="1303"/>
    </location>
</feature>
<feature type="compositionally biased region" description="Polar residues" evidence="4">
    <location>
        <begin position="81"/>
        <end position="91"/>
    </location>
</feature>
<feature type="region of interest" description="Disordered" evidence="4">
    <location>
        <begin position="1019"/>
        <end position="1057"/>
    </location>
</feature>
<protein>
    <recommendedName>
        <fullName evidence="5">C2 domain-containing protein</fullName>
    </recommendedName>
</protein>
<evidence type="ECO:0000259" key="5">
    <source>
        <dbReference type="PROSITE" id="PS50004"/>
    </source>
</evidence>
<evidence type="ECO:0000313" key="6">
    <source>
        <dbReference type="EMBL" id="KAL2085115.1"/>
    </source>
</evidence>
<feature type="compositionally biased region" description="Basic and acidic residues" evidence="4">
    <location>
        <begin position="259"/>
        <end position="276"/>
    </location>
</feature>
<sequence length="2041" mass="228825">MAESQRKYMTGEWFYEAKSQRHQDRIHGSEIIWASMRQRRADFTRSVEKPRRGSAVNDVMAMSKRPSQQPMAAQEQRDRNSGSLTSETPQDTLRIPMCSPKLRHNPFNSVQVDIDTERPYPELQNRTQGSSKTYELESPSSLVVHKEVLSTTQAEPRVPAKRPAPVPRKRTKLPRTQRSHTDSSGSGVTSPTTSVTSMTFGEPIDSHLRSEPMGGDGVPERESVEVRATVERRQEKEEELMHVQTGGEEKRHFIPVPVKEGKGQRRKSEEITEQHRSQQRGTNSRLHEGEQKETTPRSNVGQQKEIIRRPTNVSQQRENYSRSNEDVQRETSSRLDGCQERETTSRSNEGVQRETTSRLDGGQQIETTPLTNWPQQDAGRRLDISAFVRQEEWKPSGSKSFQDPRGARTAWSPSPDQMSREKEPPQSSLQRWKDSHTEEAQPMKPDQDIRVKVPDTASLKAAEDTLHESKRTFPSSALDVVAKPGATEKTKSPQASATQTSKLSEEGDSIAKVLEWFNRSTDSSNRQDTDSAQDPEDTKDDITDSEEEAKMMLSKTSVNVYTIVPRQEKAREKKKLFPDETCWGKEQSVDLSDEGPEQSEPQTEAPTITVRPFQPGLSRDTTRQLHTPAHVLVKPEAIHQPQHFNQSRLQTETSFQAQRSSQLPIQTETSYHPEQSNQSSFQTETSYQPQQSNQSSFQTETSYQPERSNQSQFQKEMSYQSQCFQSSPQAKAETEPNQFKTLYQSKHPINSAGKTEATYQSQRPLNSTTNREMTVQTHPPVHAVVKTETVLRAQQHRPDAQRHVPARVEDVHVSRGPETGNEGNSCQNVRCSQQESQTSGQDERPKIANLRSFWEKGNSGPKILISRTNINTDKKIQSDQRLDIGQTARKQVEDPQKAVQNFEIRSMSPSLNPHNESPQRKQVVEIKTQGEKAVDDISVKQKYINVEVVDKNIPEGALCTARTDSFEVSSYINKDVSSSEVKSPPLPSSNSRFAKKVAEEAMKHPYTAHEPPVLSTHLQSVPKAEAEDQETPSEPRSQSRTTTPVLPPKQETQHFENRRERLKQLKSFWENEVKGPKVHSGKSRESSGSPSCTLTKRFTKSAFDLRSTGLASNDDFDDDVSEEHSCSVFAMKDKPDKPCLADTNFKSLKDFWAGSHPAQARPKSPTSKDRLQSHAVKSHEMAGTAHTVSPQPWKPSSNQESWHSKAPSAREEPLSSTSTKSRHRGREEGGTGGGSSQRSSVDGRAGKPRMSRAEPDQRKAVPQHQTRRNSEQVSPSMALVLKNRSNQTRRTSTGNLNERAGAMRRATSMYSLAYGEDQETSPKPSKKNQELGATKSKKTQEFGLSFAKKAPEAGKSREQVNERRPSRTMEDPDWQQPLARSFIPRDYQHYLGIPERTGTCPAAPPLALEKDEVCTSFSAQPECEWSHGGGPVRCSTPVGAEEAGGRRGSLGPRPCYGVRANEDSPRSSTSGSWISSRKNSKCDEEEAGPVQRALRRAAARPTYTKSLEDITMATGPERESEKCNVFMHSSGDASTTPSTLASSFSDAEHLRKMSKSVPSFLQEDARSTHLSSIEDDSDSMSAVSSSHGDLVGRRGVSFTNHSISSGMASVSSVSGSVMSVCSGEFGGVEVQGTIQFTLNYVQKLKEFHIFVVQCKNLTVVDPKRNRSDPYVKSYLIPDKAGLGKRKTSVKKRTVNPIFNEILRYRVRMDHLKSQVLNLSVWHHDTFGKNIFLGEVELDLSVWDFGNTDMNYMSLKARVRTHLQYMSLKHHTYMSLKHHTYMSLKHHTYSTCPSNTPPTCPSNTTPTVHVPQTPHLHVSQTPHLHVSQTPHLHVPQTPHLQYMSVKHPTYMSLKHHTYSTCPSNTTPTCLSNTTPTCLSNTTPTCLSNTTPTCLSNTTPTVHVPQTPHLQYMSLKHHTYMSLKHHTYSTCPSNTTPTCPSNTTPTCLSNTTPTVHVRQTPHLHVPQTPHLQYMSLKHHTYMSLKHHTYMSLKHHTYSTCPSNTTPTCPSNTTPTVHVPQTPHLHVSQTPHLHVPQTPHLHVS</sequence>
<dbReference type="PANTHER" id="PTHR45716:SF5">
    <property type="entry name" value="SYNAPTOTAGMIN-LIKE PROTEIN 2"/>
    <property type="match status" value="1"/>
</dbReference>
<evidence type="ECO:0000256" key="1">
    <source>
        <dbReference type="ARBA" id="ARBA00004370"/>
    </source>
</evidence>
<dbReference type="SUPFAM" id="SSF49562">
    <property type="entry name" value="C2 domain (Calcium/lipid-binding domain, CaLB)"/>
    <property type="match status" value="1"/>
</dbReference>
<feature type="region of interest" description="Disordered" evidence="4">
    <location>
        <begin position="813"/>
        <end position="844"/>
    </location>
</feature>
<reference evidence="6 7" key="1">
    <citation type="submission" date="2024-09" db="EMBL/GenBank/DDBJ databases">
        <title>A chromosome-level genome assembly of Gray's grenadier anchovy, Coilia grayii.</title>
        <authorList>
            <person name="Fu Z."/>
        </authorList>
    </citation>
    <scope>NUCLEOTIDE SEQUENCE [LARGE SCALE GENOMIC DNA]</scope>
    <source>
        <strain evidence="6">G4</strain>
        <tissue evidence="6">Muscle</tissue>
    </source>
</reference>
<feature type="compositionally biased region" description="Basic and acidic residues" evidence="4">
    <location>
        <begin position="378"/>
        <end position="394"/>
    </location>
</feature>
<keyword evidence="2" id="KW-0677">Repeat</keyword>